<dbReference type="OrthoDB" id="1907802at2"/>
<gene>
    <name evidence="2" type="ORF">SAMN05660472_02853</name>
</gene>
<dbReference type="EMBL" id="FNFP01000011">
    <property type="protein sequence ID" value="SDL23843.1"/>
    <property type="molecule type" value="Genomic_DNA"/>
</dbReference>
<sequence>MMKLKGYKIYSFDRSHIKDGVIESSDLHENETTISDNFLTHAIESYKQQELKDQELITEIIKVMLPQSEDKAKEEWFDGLEFQGSKYYGWFATTGGMKQEKNGICETIFVREDFRPFIEEFEDLISLGKFKEIEESKDEICINKDILSRISLATSSSFIAGDMPNFIVLPQASYHIIKDYKTVEKVTKKVEDEEGKEESIIDYNLVDYYHDKEIEVFDGGGIATPQVFKQIQRSLKINYPVEFAIIRAYGIGIKGMITKFDIVEYLRKTYKGETKYCRIKNGNFELLDRWDEWQPVTKNTILLNESMVKLAKYFKGMEEYKKKLDSVEEKYKGIISKLYVTKINKADSEITDYRRLNYQILTALALSYKDYIELAQEDVKAYRKILKAYVKDENNQWKIDIDTIRLFFKNIVKMNSDDKDEEDFEKMLQEPKNIATKVEELLSISEDFVKLKYVRNGLARLIEKKCREVCCGKITCKAKYQYIAIDPISYMNFAMYRNQGENGLGEEEFYSADCQDGDMRTVARNPLCAYSEIHNVKFVRSESLDKWLSPCRELIYFNQKSDILALMSSADCDGDACTVIDNKIIKNAVVIPKDGKYFINPDDGHKEEMAYNNENRFIATYRAAGNLIGNIALKSASINSNSQQTLDYYDTESKQFGAYSMLEIETEYEKKTEEYKKLKNEYIREKKNSGEWIDILDASEQHREHIRHRFYENEKDIYIVLYNAMVAIDAPKTLYFPSPEDMKIINDKYARKAKFLQYKENSEDIDNRHYIYTWGLLDKVAGNIKGYLLDEIDDIVMKWDNRVDLIQQKLINGEYDHEKYNGCLGKVEVLYKNYTEEREEANKECLKKIKKENKYRHEMMELHKNWSQWEEDEHWATVRRYKEDKYNKFKEIDAKYILEAEKIFTEYDLPTISNAIANVKPCTEDFIINLFFSVFKFLNDTLRNDRYVYVKDPEGDIHYLYDNYKKIPIKNTDNDNIVKMLHLEEKKRLKAIDIMSDKFRCKPLDMEVIDIIENGKEDITFDIAVKENQVILIKDDIEYAKVFPDSKYIQYGEHSLFNCSQLTVANILKGKVSDKSIGLILKSIAINE</sequence>
<feature type="coiled-coil region" evidence="1">
    <location>
        <begin position="661"/>
        <end position="688"/>
    </location>
</feature>
<evidence type="ECO:0008006" key="4">
    <source>
        <dbReference type="Google" id="ProtNLM"/>
    </source>
</evidence>
<protein>
    <recommendedName>
        <fullName evidence="4">RNA dependent RNA polymerase</fullName>
    </recommendedName>
</protein>
<evidence type="ECO:0000313" key="2">
    <source>
        <dbReference type="EMBL" id="SDL23843.1"/>
    </source>
</evidence>
<accession>A0A1G9IG97</accession>
<dbReference type="Proteomes" id="UP000198718">
    <property type="component" value="Unassembled WGS sequence"/>
</dbReference>
<proteinExistence type="predicted"/>
<reference evidence="2 3" key="1">
    <citation type="submission" date="2016-10" db="EMBL/GenBank/DDBJ databases">
        <authorList>
            <person name="de Groot N.N."/>
        </authorList>
    </citation>
    <scope>NUCLEOTIDE SEQUENCE [LARGE SCALE GENOMIC DNA]</scope>
    <source>
        <strain evidence="2 3">DSM 18346</strain>
    </source>
</reference>
<feature type="coiled-coil region" evidence="1">
    <location>
        <begin position="310"/>
        <end position="337"/>
    </location>
</feature>
<organism evidence="2 3">
    <name type="scientific">Natronincola ferrireducens</name>
    <dbReference type="NCBI Taxonomy" id="393762"/>
    <lineage>
        <taxon>Bacteria</taxon>
        <taxon>Bacillati</taxon>
        <taxon>Bacillota</taxon>
        <taxon>Clostridia</taxon>
        <taxon>Peptostreptococcales</taxon>
        <taxon>Natronincolaceae</taxon>
        <taxon>Natronincola</taxon>
    </lineage>
</organism>
<name>A0A1G9IG97_9FIRM</name>
<dbReference type="RefSeq" id="WP_090554812.1">
    <property type="nucleotide sequence ID" value="NZ_FNFP01000011.1"/>
</dbReference>
<feature type="coiled-coil region" evidence="1">
    <location>
        <begin position="824"/>
        <end position="851"/>
    </location>
</feature>
<evidence type="ECO:0000313" key="3">
    <source>
        <dbReference type="Proteomes" id="UP000198718"/>
    </source>
</evidence>
<keyword evidence="1" id="KW-0175">Coiled coil</keyword>
<dbReference type="AlphaFoldDB" id="A0A1G9IG97"/>
<keyword evidence="3" id="KW-1185">Reference proteome</keyword>
<evidence type="ECO:0000256" key="1">
    <source>
        <dbReference type="SAM" id="Coils"/>
    </source>
</evidence>
<dbReference type="STRING" id="393762.SAMN05660472_02853"/>